<dbReference type="InterPro" id="IPR004155">
    <property type="entry name" value="PBS_lyase_HEAT"/>
</dbReference>
<proteinExistence type="predicted"/>
<dbReference type="SUPFAM" id="SSF48371">
    <property type="entry name" value="ARM repeat"/>
    <property type="match status" value="1"/>
</dbReference>
<name>A0A3P7JSL8_STRVU</name>
<dbReference type="Gene3D" id="1.25.10.10">
    <property type="entry name" value="Leucine-rich Repeat Variant"/>
    <property type="match status" value="1"/>
</dbReference>
<organism evidence="3 4">
    <name type="scientific">Strongylus vulgaris</name>
    <name type="common">Blood worm</name>
    <dbReference type="NCBI Taxonomy" id="40348"/>
    <lineage>
        <taxon>Eukaryota</taxon>
        <taxon>Metazoa</taxon>
        <taxon>Ecdysozoa</taxon>
        <taxon>Nematoda</taxon>
        <taxon>Chromadorea</taxon>
        <taxon>Rhabditida</taxon>
        <taxon>Rhabditina</taxon>
        <taxon>Rhabditomorpha</taxon>
        <taxon>Strongyloidea</taxon>
        <taxon>Strongylidae</taxon>
        <taxon>Strongylus</taxon>
    </lineage>
</organism>
<dbReference type="InterPro" id="IPR011989">
    <property type="entry name" value="ARM-like"/>
</dbReference>
<comment type="function">
    <text evidence="1">Catalyzes the hydroxylation of the N(6)-(4-aminobutyl)-L-lysine intermediate produced by deoxyhypusine synthase/DHPS on a critical lysine of the eukaryotic translation initiation factor 5A/eIF-5A. This is the second step of the post-translational modification of that lysine into an unusual amino acid residue named hypusine. Hypusination is unique to mature eIF-5A factor and is essential for its function.</text>
</comment>
<dbReference type="Proteomes" id="UP000270094">
    <property type="component" value="Unassembled WGS sequence"/>
</dbReference>
<feature type="repeat" description="HEAT" evidence="2">
    <location>
        <begin position="73"/>
        <end position="110"/>
    </location>
</feature>
<evidence type="ECO:0000313" key="4">
    <source>
        <dbReference type="Proteomes" id="UP000270094"/>
    </source>
</evidence>
<evidence type="ECO:0000256" key="2">
    <source>
        <dbReference type="PROSITE-ProRule" id="PRU00103"/>
    </source>
</evidence>
<keyword evidence="4" id="KW-1185">Reference proteome</keyword>
<protein>
    <recommendedName>
        <fullName evidence="5">Deoxyhypusine monooxygenase</fullName>
    </recommendedName>
</protein>
<sequence>MVSTFTKEQVDGFGAILNDVNKPLKARFRALFILRNIGCDQSVQWIAKCFHDESALLKHELAYCLGQTQNKSAIPILIDVLTDTNQEAIVRHEAGEALEAIVRHEAGEALGAIGDPSASSILEKYSKVKFMFCWYTRILGFFKTLWELAYVCN</sequence>
<evidence type="ECO:0000313" key="3">
    <source>
        <dbReference type="EMBL" id="VDM79287.1"/>
    </source>
</evidence>
<dbReference type="InterPro" id="IPR016024">
    <property type="entry name" value="ARM-type_fold"/>
</dbReference>
<dbReference type="PANTHER" id="PTHR12697:SF5">
    <property type="entry name" value="DEOXYHYPUSINE HYDROXYLASE"/>
    <property type="match status" value="1"/>
</dbReference>
<accession>A0A3P7JSL8</accession>
<dbReference type="PANTHER" id="PTHR12697">
    <property type="entry name" value="PBS LYASE HEAT-LIKE PROTEIN"/>
    <property type="match status" value="1"/>
</dbReference>
<gene>
    <name evidence="3" type="ORF">SVUK_LOCUS14285</name>
</gene>
<dbReference type="EMBL" id="UYYB01104590">
    <property type="protein sequence ID" value="VDM79287.1"/>
    <property type="molecule type" value="Genomic_DNA"/>
</dbReference>
<dbReference type="GO" id="GO:0019135">
    <property type="term" value="F:deoxyhypusine monooxygenase activity"/>
    <property type="evidence" value="ECO:0007669"/>
    <property type="project" value="TreeGrafter"/>
</dbReference>
<dbReference type="AlphaFoldDB" id="A0A3P7JSL8"/>
<dbReference type="PROSITE" id="PS50077">
    <property type="entry name" value="HEAT_REPEAT"/>
    <property type="match status" value="1"/>
</dbReference>
<dbReference type="OrthoDB" id="421002at2759"/>
<reference evidence="3 4" key="1">
    <citation type="submission" date="2018-11" db="EMBL/GenBank/DDBJ databases">
        <authorList>
            <consortium name="Pathogen Informatics"/>
        </authorList>
    </citation>
    <scope>NUCLEOTIDE SEQUENCE [LARGE SCALE GENOMIC DNA]</scope>
</reference>
<dbReference type="Pfam" id="PF03130">
    <property type="entry name" value="HEAT_PBS"/>
    <property type="match status" value="1"/>
</dbReference>
<dbReference type="Pfam" id="PF13646">
    <property type="entry name" value="HEAT_2"/>
    <property type="match status" value="1"/>
</dbReference>
<evidence type="ECO:0000256" key="1">
    <source>
        <dbReference type="ARBA" id="ARBA00045876"/>
    </source>
</evidence>
<evidence type="ECO:0008006" key="5">
    <source>
        <dbReference type="Google" id="ProtNLM"/>
    </source>
</evidence>
<dbReference type="SMART" id="SM00567">
    <property type="entry name" value="EZ_HEAT"/>
    <property type="match status" value="3"/>
</dbReference>
<dbReference type="InterPro" id="IPR021133">
    <property type="entry name" value="HEAT_type_2"/>
</dbReference>